<dbReference type="Gene3D" id="1.25.40.10">
    <property type="entry name" value="Tetratricopeptide repeat domain"/>
    <property type="match status" value="1"/>
</dbReference>
<protein>
    <recommendedName>
        <fullName evidence="4">Tetratricopeptide repeat protein</fullName>
    </recommendedName>
</protein>
<accession>A0ABZ1LKN9</accession>
<evidence type="ECO:0008006" key="4">
    <source>
        <dbReference type="Google" id="ProtNLM"/>
    </source>
</evidence>
<evidence type="ECO:0000313" key="2">
    <source>
        <dbReference type="EMBL" id="WTR73986.1"/>
    </source>
</evidence>
<dbReference type="EMBL" id="CP108188">
    <property type="protein sequence ID" value="WTR73986.1"/>
    <property type="molecule type" value="Genomic_DNA"/>
</dbReference>
<proteinExistence type="predicted"/>
<evidence type="ECO:0000313" key="3">
    <source>
        <dbReference type="Proteomes" id="UP001622594"/>
    </source>
</evidence>
<feature type="compositionally biased region" description="Basic and acidic residues" evidence="1">
    <location>
        <begin position="497"/>
        <end position="508"/>
    </location>
</feature>
<organism evidence="2 3">
    <name type="scientific">Streptomyces zaomyceticus</name>
    <dbReference type="NCBI Taxonomy" id="68286"/>
    <lineage>
        <taxon>Bacteria</taxon>
        <taxon>Bacillati</taxon>
        <taxon>Actinomycetota</taxon>
        <taxon>Actinomycetes</taxon>
        <taxon>Kitasatosporales</taxon>
        <taxon>Streptomycetaceae</taxon>
        <taxon>Streptomyces</taxon>
    </lineage>
</organism>
<dbReference type="Proteomes" id="UP001622594">
    <property type="component" value="Chromosome"/>
</dbReference>
<feature type="region of interest" description="Disordered" evidence="1">
    <location>
        <begin position="581"/>
        <end position="619"/>
    </location>
</feature>
<gene>
    <name evidence="2" type="ORF">OG814_34220</name>
</gene>
<name>A0ABZ1LKN9_9ACTN</name>
<keyword evidence="3" id="KW-1185">Reference proteome</keyword>
<reference evidence="2 3" key="1">
    <citation type="submission" date="2022-10" db="EMBL/GenBank/DDBJ databases">
        <title>The complete genomes of actinobacterial strains from the NBC collection.</title>
        <authorList>
            <person name="Joergensen T.S."/>
            <person name="Alvarez Arevalo M."/>
            <person name="Sterndorff E.B."/>
            <person name="Faurdal D."/>
            <person name="Vuksanovic O."/>
            <person name="Mourched A.-S."/>
            <person name="Charusanti P."/>
            <person name="Shaw S."/>
            <person name="Blin K."/>
            <person name="Weber T."/>
        </authorList>
    </citation>
    <scope>NUCLEOTIDE SEQUENCE [LARGE SCALE GENOMIC DNA]</scope>
    <source>
        <strain evidence="2 3">NBC_00123</strain>
    </source>
</reference>
<feature type="region of interest" description="Disordered" evidence="1">
    <location>
        <begin position="497"/>
        <end position="517"/>
    </location>
</feature>
<evidence type="ECO:0000256" key="1">
    <source>
        <dbReference type="SAM" id="MobiDB-lite"/>
    </source>
</evidence>
<sequence length="651" mass="67220">MSSRSPDEFRLGVRPYERGFHGVDEPEDPHELLHRARRLTAEGHPGAGGAWERAATALRRAGGALTPGDHADALDATALDCRGAALPAAGPLFFRAADLHEQAGQRGKALVSRARALVAGPGPGGGPGGPGATACARLAELRERATALHAVGQADTAETATVRLLHASARADLLDTAPDPVAEAGAVREELDRLLAFAAPHRADPAVLGVLADARALLGRITAPDDPAAALSLLRASIDDHRAGGRPWSATEQQLLLSAVLRTTGAYEEATSLLRAALASEVPDPPLRAGDRARLCLALARTVAGAGERWRTTGGPEVADEEMPLLAESVHHSGGPSDDVRVGALARLRLGVAYAERGRCREASTLLEQALAGFSEEGDPAARVRARAWLADCALRLGESGRASREFALAAVEALAWDDRRHGAALSHRTADALGVAGAPEKAARAYERAADLWRATGDHTAAARSLRARSRQVRIAWGDVAAEVVLAEAAREAARGRRESAGSRTAHDPPIGTAVPVEHARPTSAAGETRRPAHEVHAGGGTVDACGGAPTDVAAHAESVSGIEAGVEAEVGTEFGFGSEEESMTDSEAGSAAGSEFDQGSGAGGPWPGLRELPEPFGSRGRYQVNVYGEVGGTGQRAATAAGTRVQGCE</sequence>
<dbReference type="SUPFAM" id="SSF48452">
    <property type="entry name" value="TPR-like"/>
    <property type="match status" value="1"/>
</dbReference>
<dbReference type="RefSeq" id="WP_398166632.1">
    <property type="nucleotide sequence ID" value="NZ_CP108188.1"/>
</dbReference>
<dbReference type="InterPro" id="IPR011990">
    <property type="entry name" value="TPR-like_helical_dom_sf"/>
</dbReference>